<name>A0AAW9DIW9_STRSU</name>
<dbReference type="PANTHER" id="PTHR17985">
    <property type="entry name" value="SER/THR-RICH PROTEIN T10 IN DGCR REGION"/>
    <property type="match status" value="1"/>
</dbReference>
<dbReference type="Proteomes" id="UP001270004">
    <property type="component" value="Unassembled WGS sequence"/>
</dbReference>
<dbReference type="InterPro" id="IPR008551">
    <property type="entry name" value="TANGO2"/>
</dbReference>
<accession>A0AAW9DIW9</accession>
<dbReference type="RefSeq" id="WP_319444517.1">
    <property type="nucleotide sequence ID" value="NZ_JAWWZK010000283.1"/>
</dbReference>
<reference evidence="1" key="1">
    <citation type="submission" date="2023-11" db="EMBL/GenBank/DDBJ databases">
        <title>Antimicrobial resistance in invasive Streptococcus suis isolated in Spain and the associated genetic mechanisms.</title>
        <authorList>
            <person name="Uruen C."/>
            <person name="Arenas J.A."/>
        </authorList>
    </citation>
    <scope>NUCLEOTIDE SEQUENCE</scope>
    <source>
        <strain evidence="1">Ss_70</strain>
    </source>
</reference>
<evidence type="ECO:0000313" key="1">
    <source>
        <dbReference type="EMBL" id="MDX5039046.1"/>
    </source>
</evidence>
<organism evidence="1 2">
    <name type="scientific">Streptococcus suis</name>
    <dbReference type="NCBI Taxonomy" id="1307"/>
    <lineage>
        <taxon>Bacteria</taxon>
        <taxon>Bacillati</taxon>
        <taxon>Bacillota</taxon>
        <taxon>Bacilli</taxon>
        <taxon>Lactobacillales</taxon>
        <taxon>Streptococcaceae</taxon>
        <taxon>Streptococcus</taxon>
    </lineage>
</organism>
<dbReference type="Pfam" id="PF05742">
    <property type="entry name" value="TANGO2"/>
    <property type="match status" value="1"/>
</dbReference>
<gene>
    <name evidence="1" type="ORF">SHY70_12380</name>
</gene>
<comment type="caution">
    <text evidence="1">The sequence shown here is derived from an EMBL/GenBank/DDBJ whole genome shotgun (WGS) entry which is preliminary data.</text>
</comment>
<sequence length="134" mass="14720">MCLVAMALDQSSRFPFVLAGNRDEFYDRPSTRLGWWEPEGGGPAILGGRDLTAGGTWLGLTAQGRLGLITNIRNPGHVDPNAPSRGLVVPQWLKGDTSMPMLWPRLAISGYNGFNMLALDFAEGECFWVNNRKL</sequence>
<feature type="non-terminal residue" evidence="1">
    <location>
        <position position="134"/>
    </location>
</feature>
<dbReference type="AlphaFoldDB" id="A0AAW9DIW9"/>
<proteinExistence type="predicted"/>
<dbReference type="PANTHER" id="PTHR17985:SF8">
    <property type="entry name" value="TRANSPORT AND GOLGI ORGANIZATION PROTEIN 2 HOMOLOG"/>
    <property type="match status" value="1"/>
</dbReference>
<protein>
    <submittedName>
        <fullName evidence="1">NRDE family protein</fullName>
    </submittedName>
</protein>
<dbReference type="EMBL" id="JAWWZK010000283">
    <property type="protein sequence ID" value="MDX5039046.1"/>
    <property type="molecule type" value="Genomic_DNA"/>
</dbReference>
<evidence type="ECO:0000313" key="2">
    <source>
        <dbReference type="Proteomes" id="UP001270004"/>
    </source>
</evidence>